<evidence type="ECO:0000313" key="3">
    <source>
        <dbReference type="Proteomes" id="UP000070659"/>
    </source>
</evidence>
<proteinExistence type="predicted"/>
<feature type="region of interest" description="Disordered" evidence="1">
    <location>
        <begin position="55"/>
        <end position="80"/>
    </location>
</feature>
<organism evidence="2 3">
    <name type="scientific">Carbonactinospora thermoautotrophica</name>
    <dbReference type="NCBI Taxonomy" id="1469144"/>
    <lineage>
        <taxon>Bacteria</taxon>
        <taxon>Bacillati</taxon>
        <taxon>Actinomycetota</taxon>
        <taxon>Actinomycetes</taxon>
        <taxon>Kitasatosporales</taxon>
        <taxon>Carbonactinosporaceae</taxon>
        <taxon>Carbonactinospora</taxon>
    </lineage>
</organism>
<sequence length="80" mass="9396">MHDALTRQLEALRRDLDAERHRAEQLAGHLERANTRAQALEDRLDALRRDLDTERAARAAAERDRDQLRRQLHQPGQHED</sequence>
<dbReference type="Gene3D" id="1.20.5.340">
    <property type="match status" value="1"/>
</dbReference>
<dbReference type="RefSeq" id="WP_067067538.1">
    <property type="nucleotide sequence ID" value="NZ_JYIJ01000008.1"/>
</dbReference>
<evidence type="ECO:0000313" key="2">
    <source>
        <dbReference type="EMBL" id="KWX05989.1"/>
    </source>
</evidence>
<protein>
    <submittedName>
        <fullName evidence="2">Uncharacterized protein</fullName>
    </submittedName>
</protein>
<accession>A0A132N770</accession>
<reference evidence="2 3" key="1">
    <citation type="submission" date="2015-02" db="EMBL/GenBank/DDBJ databases">
        <title>Physiological reanalysis, assessment of diazotrophy, and genome sequences of multiple isolates of Streptomyces thermoautotrophicus.</title>
        <authorList>
            <person name="MacKellar D.C."/>
            <person name="Lieber L."/>
            <person name="Norman J."/>
            <person name="Bolger A."/>
            <person name="Tobin C."/>
            <person name="Murray J.W."/>
            <person name="Prell J."/>
        </authorList>
    </citation>
    <scope>NUCLEOTIDE SEQUENCE [LARGE SCALE GENOMIC DNA]</scope>
    <source>
        <strain evidence="2 3">UBT1</strain>
    </source>
</reference>
<dbReference type="Proteomes" id="UP000070659">
    <property type="component" value="Unassembled WGS sequence"/>
</dbReference>
<dbReference type="EMBL" id="JYIJ01000008">
    <property type="protein sequence ID" value="KWX05989.1"/>
    <property type="molecule type" value="Genomic_DNA"/>
</dbReference>
<feature type="compositionally biased region" description="Basic and acidic residues" evidence="1">
    <location>
        <begin position="55"/>
        <end position="69"/>
    </location>
</feature>
<name>A0A132N770_9ACTN</name>
<evidence type="ECO:0000256" key="1">
    <source>
        <dbReference type="SAM" id="MobiDB-lite"/>
    </source>
</evidence>
<dbReference type="AlphaFoldDB" id="A0A132N770"/>
<gene>
    <name evidence="2" type="ORF">TH66_00295</name>
</gene>
<comment type="caution">
    <text evidence="2">The sequence shown here is derived from an EMBL/GenBank/DDBJ whole genome shotgun (WGS) entry which is preliminary data.</text>
</comment>